<feature type="compositionally biased region" description="Acidic residues" evidence="1">
    <location>
        <begin position="349"/>
        <end position="359"/>
    </location>
</feature>
<dbReference type="PANTHER" id="PTHR16524:SF2">
    <property type="entry name" value="CELL DEATH REGULATOR AVEN"/>
    <property type="match status" value="1"/>
</dbReference>
<gene>
    <name evidence="2" type="ORF">GBAR_LOCUS16580</name>
</gene>
<dbReference type="PANTHER" id="PTHR16524">
    <property type="entry name" value="CELL DEATH REGULATOR AVEN"/>
    <property type="match status" value="1"/>
</dbReference>
<proteinExistence type="predicted"/>
<feature type="compositionally biased region" description="Polar residues" evidence="1">
    <location>
        <begin position="41"/>
        <end position="51"/>
    </location>
</feature>
<feature type="region of interest" description="Disordered" evidence="1">
    <location>
        <begin position="275"/>
        <end position="359"/>
    </location>
</feature>
<dbReference type="AlphaFoldDB" id="A0AA35WPL9"/>
<protein>
    <recommendedName>
        <fullName evidence="4">Cell death regulator Aven</fullName>
    </recommendedName>
</protein>
<reference evidence="2" key="1">
    <citation type="submission" date="2023-03" db="EMBL/GenBank/DDBJ databases">
        <authorList>
            <person name="Steffen K."/>
            <person name="Cardenas P."/>
        </authorList>
    </citation>
    <scope>NUCLEOTIDE SEQUENCE</scope>
</reference>
<accession>A0AA35WPL9</accession>
<feature type="compositionally biased region" description="Polar residues" evidence="1">
    <location>
        <begin position="246"/>
        <end position="260"/>
    </location>
</feature>
<dbReference type="GO" id="GO:0010972">
    <property type="term" value="P:negative regulation of G2/M transition of mitotic cell cycle"/>
    <property type="evidence" value="ECO:0007669"/>
    <property type="project" value="TreeGrafter"/>
</dbReference>
<dbReference type="EMBL" id="CASHTH010002385">
    <property type="protein sequence ID" value="CAI8029168.1"/>
    <property type="molecule type" value="Genomic_DNA"/>
</dbReference>
<feature type="compositionally biased region" description="Basic and acidic residues" evidence="1">
    <location>
        <begin position="71"/>
        <end position="88"/>
    </location>
</feature>
<feature type="region of interest" description="Disordered" evidence="1">
    <location>
        <begin position="1"/>
        <end position="117"/>
    </location>
</feature>
<organism evidence="2 3">
    <name type="scientific">Geodia barretti</name>
    <name type="common">Barrett's horny sponge</name>
    <dbReference type="NCBI Taxonomy" id="519541"/>
    <lineage>
        <taxon>Eukaryota</taxon>
        <taxon>Metazoa</taxon>
        <taxon>Porifera</taxon>
        <taxon>Demospongiae</taxon>
        <taxon>Heteroscleromorpha</taxon>
        <taxon>Tetractinellida</taxon>
        <taxon>Astrophorina</taxon>
        <taxon>Geodiidae</taxon>
        <taxon>Geodia</taxon>
    </lineage>
</organism>
<evidence type="ECO:0000313" key="2">
    <source>
        <dbReference type="EMBL" id="CAI8029168.1"/>
    </source>
</evidence>
<name>A0AA35WPL9_GEOBA</name>
<evidence type="ECO:0000256" key="1">
    <source>
        <dbReference type="SAM" id="MobiDB-lite"/>
    </source>
</evidence>
<feature type="compositionally biased region" description="Basic and acidic residues" evidence="1">
    <location>
        <begin position="20"/>
        <end position="38"/>
    </location>
</feature>
<feature type="region of interest" description="Disordered" evidence="1">
    <location>
        <begin position="230"/>
        <end position="262"/>
    </location>
</feature>
<dbReference type="Proteomes" id="UP001174909">
    <property type="component" value="Unassembled WGS sequence"/>
</dbReference>
<evidence type="ECO:0000313" key="3">
    <source>
        <dbReference type="Proteomes" id="UP001174909"/>
    </source>
</evidence>
<evidence type="ECO:0008006" key="4">
    <source>
        <dbReference type="Google" id="ProtNLM"/>
    </source>
</evidence>
<feature type="compositionally biased region" description="Basic residues" evidence="1">
    <location>
        <begin position="1"/>
        <end position="19"/>
    </location>
</feature>
<dbReference type="InterPro" id="IPR026187">
    <property type="entry name" value="Aven"/>
</dbReference>
<keyword evidence="3" id="KW-1185">Reference proteome</keyword>
<comment type="caution">
    <text evidence="2">The sequence shown here is derived from an EMBL/GenBank/DDBJ whole genome shotgun (WGS) entry which is preliminary data.</text>
</comment>
<sequence length="359" mass="39263">MAHSQRQKKRSSQFKKKHFEAKGRTQSEGGGKKEEHSESSALQNKAPQQQGGARREEKRDGSPVSGLAVEKAADHHVQGDSRSEDSRKYSRRKLASNWDRYDRSDEEVSTFSPETEEQLQQRLVQLLDLPLAPQNTHWGTEEGKDTHWGTEIEGERGFLSLGVAEFAESLSDLPVHVRLDLSPQLLEQYGVNETDLEVGGASFEQTPPPRDLVPGGQDVVKSLLSRAKDTAKQSFDFRTPEKTIVGRQQPSLGTEAQQTCADVRSDSGLDSLLLSSSRQRPHPLPPGLDSLPPHFSTDSLSPPAGVKSHPRNDSSGATLPPPSPISSSSPTPPSLVPAIEPSLIPTKDELDDILDDLLS</sequence>
<feature type="compositionally biased region" description="Pro residues" evidence="1">
    <location>
        <begin position="319"/>
        <end position="335"/>
    </location>
</feature>